<reference evidence="3 4" key="1">
    <citation type="submission" date="2022-01" db="EMBL/GenBank/DDBJ databases">
        <title>Whole genome-based taxonomy of the Shewanellaceae.</title>
        <authorList>
            <person name="Martin-Rodriguez A.J."/>
        </authorList>
    </citation>
    <scope>NUCLEOTIDE SEQUENCE [LARGE SCALE GENOMIC DNA]</scope>
    <source>
        <strain evidence="3 4">DSM 17177</strain>
    </source>
</reference>
<organism evidence="3 4">
    <name type="scientific">Shewanella surugensis</name>
    <dbReference type="NCBI Taxonomy" id="212020"/>
    <lineage>
        <taxon>Bacteria</taxon>
        <taxon>Pseudomonadati</taxon>
        <taxon>Pseudomonadota</taxon>
        <taxon>Gammaproteobacteria</taxon>
        <taxon>Alteromonadales</taxon>
        <taxon>Shewanellaceae</taxon>
        <taxon>Shewanella</taxon>
    </lineage>
</organism>
<evidence type="ECO:0000313" key="3">
    <source>
        <dbReference type="EMBL" id="MCL1123381.1"/>
    </source>
</evidence>
<feature type="region of interest" description="Disordered" evidence="1">
    <location>
        <begin position="1"/>
        <end position="34"/>
    </location>
</feature>
<accession>A0ABT0L883</accession>
<feature type="compositionally biased region" description="Basic and acidic residues" evidence="1">
    <location>
        <begin position="9"/>
        <end position="18"/>
    </location>
</feature>
<comment type="caution">
    <text evidence="3">The sequence shown here is derived from an EMBL/GenBank/DDBJ whole genome shotgun (WGS) entry which is preliminary data.</text>
</comment>
<name>A0ABT0L883_9GAMM</name>
<dbReference type="RefSeq" id="WP_248938669.1">
    <property type="nucleotide sequence ID" value="NZ_JAKIKS010000005.1"/>
</dbReference>
<evidence type="ECO:0000313" key="4">
    <source>
        <dbReference type="Proteomes" id="UP001203423"/>
    </source>
</evidence>
<dbReference type="Proteomes" id="UP001203423">
    <property type="component" value="Unassembled WGS sequence"/>
</dbReference>
<gene>
    <name evidence="3" type="ORF">L2764_02510</name>
</gene>
<protein>
    <submittedName>
        <fullName evidence="3">DUF4157 domain-containing protein</fullName>
    </submittedName>
</protein>
<evidence type="ECO:0000259" key="2">
    <source>
        <dbReference type="Pfam" id="PF13699"/>
    </source>
</evidence>
<evidence type="ECO:0000256" key="1">
    <source>
        <dbReference type="SAM" id="MobiDB-lite"/>
    </source>
</evidence>
<proteinExistence type="predicted"/>
<feature type="region of interest" description="Disordered" evidence="1">
    <location>
        <begin position="64"/>
        <end position="86"/>
    </location>
</feature>
<dbReference type="InterPro" id="IPR025295">
    <property type="entry name" value="eCIS_core_dom"/>
</dbReference>
<dbReference type="Pfam" id="PF13699">
    <property type="entry name" value="eCIS_core"/>
    <property type="match status" value="1"/>
</dbReference>
<keyword evidence="4" id="KW-1185">Reference proteome</keyword>
<feature type="domain" description="eCIS core" evidence="2">
    <location>
        <begin position="90"/>
        <end position="155"/>
    </location>
</feature>
<feature type="compositionally biased region" description="Polar residues" evidence="1">
    <location>
        <begin position="24"/>
        <end position="34"/>
    </location>
</feature>
<dbReference type="EMBL" id="JAKIKS010000005">
    <property type="protein sequence ID" value="MCL1123381.1"/>
    <property type="molecule type" value="Genomic_DNA"/>
</dbReference>
<sequence>MPNNVNKYAIKDPQSHDKVHPKKSLTSNNSFSNHFIDNRPEAALQRKYQLMANNSPQAARMAQLQSMADHHAAKQPIQKADTNINTSTGLPDNLKIGMEGLSGISLDHVKVHYNSPKPAAVQAHAYAQGNDIHLSTGQEKHLPHELGHVVQQAQGRVKPTTTVGGLAVNDNVGLEKEADVMGAKALQMQTKEHNRWAVASSVTQKKSKEQQVIQAVLNKEHVEEAKTLLGLQDAKVIEVPKSDKVSALMPFSKYAHECTYGLAQNDLTHSIASINFGDKAAEYADASAHLVLSLCGGAGYVKGLAFVSEGMKDYQRCLTHELGHHKQNISQGYNSDNTTIMLLEWHNVLYNENLFDPNKPRIAYGLDSRPSQYYERQDTAAKEKSDESKRHSIQVAMQKVINSEYQKLDVAVKKMGTMTKKTNDLKVYTEVYLKFEEIRQHVNEKSYDECFVYRCMQLNILSELSAALAK</sequence>